<dbReference type="InterPro" id="IPR022755">
    <property type="entry name" value="Znf_C2H2_jaz"/>
</dbReference>
<evidence type="ECO:0000256" key="10">
    <source>
        <dbReference type="PROSITE-ProRule" id="PRU00042"/>
    </source>
</evidence>
<reference evidence="13" key="1">
    <citation type="submission" date="2015-07" db="EMBL/GenBank/DDBJ databases">
        <authorList>
            <person name="Teixeira M.M."/>
            <person name="Souza R.C."/>
            <person name="Almeida L.G."/>
            <person name="Vicente V.A."/>
            <person name="de Hoog S."/>
            <person name="Bocca A.L."/>
            <person name="de Almeida S.R."/>
            <person name="Vasconcelos A.T."/>
            <person name="Felipe M.S."/>
        </authorList>
    </citation>
    <scope>NUCLEOTIDE SEQUENCE [LARGE SCALE GENOMIC DNA]</scope>
    <source>
        <strain evidence="13">KSF</strain>
    </source>
</reference>
<evidence type="ECO:0000256" key="8">
    <source>
        <dbReference type="ARBA" id="ARBA00023242"/>
    </source>
</evidence>
<dbReference type="InterPro" id="IPR003604">
    <property type="entry name" value="Matrin/U1-like-C_Znf_C2H2"/>
</dbReference>
<evidence type="ECO:0000313" key="12">
    <source>
        <dbReference type="EMBL" id="OCT53093.1"/>
    </source>
</evidence>
<sequence length="122" mass="13965">MGSIRRIKTKRRTRDLDQVKADLKSPRHLRLHQSTKASEDLPGLGAFYCIECAKYFSDSHNLNEHRRGKNHKRRVRMLKEEAHTQKVAEAAVGLGADDRRARLAQTDAHAHVGNEAMNDIER</sequence>
<proteinExistence type="inferred from homology"/>
<keyword evidence="3" id="KW-0963">Cytoplasm</keyword>
<keyword evidence="4" id="KW-0690">Ribosome biogenesis</keyword>
<comment type="caution">
    <text evidence="12">The sequence shown here is derived from an EMBL/GenBank/DDBJ whole genome shotgun (WGS) entry which is preliminary data.</text>
</comment>
<dbReference type="VEuPathDB" id="FungiDB:CLCR_10938"/>
<dbReference type="Pfam" id="PF12171">
    <property type="entry name" value="zf-C2H2_jaz"/>
    <property type="match status" value="1"/>
</dbReference>
<evidence type="ECO:0000256" key="6">
    <source>
        <dbReference type="ARBA" id="ARBA00022771"/>
    </source>
</evidence>
<keyword evidence="6 10" id="KW-0863">Zinc-finger</keyword>
<dbReference type="GO" id="GO:0008270">
    <property type="term" value="F:zinc ion binding"/>
    <property type="evidence" value="ECO:0007669"/>
    <property type="project" value="UniProtKB-KW"/>
</dbReference>
<name>A0A1C1CWY7_9EURO</name>
<evidence type="ECO:0000256" key="5">
    <source>
        <dbReference type="ARBA" id="ARBA00022723"/>
    </source>
</evidence>
<evidence type="ECO:0000313" key="13">
    <source>
        <dbReference type="Proteomes" id="UP000094526"/>
    </source>
</evidence>
<dbReference type="PROSITE" id="PS50157">
    <property type="entry name" value="ZINC_FINGER_C2H2_2"/>
    <property type="match status" value="1"/>
</dbReference>
<keyword evidence="13" id="KW-1185">Reference proteome</keyword>
<dbReference type="InterPro" id="IPR013087">
    <property type="entry name" value="Znf_C2H2_type"/>
</dbReference>
<keyword evidence="8" id="KW-0539">Nucleus</keyword>
<dbReference type="VEuPathDB" id="FungiDB:G647_04425"/>
<evidence type="ECO:0000256" key="9">
    <source>
        <dbReference type="ARBA" id="ARBA00038064"/>
    </source>
</evidence>
<evidence type="ECO:0000256" key="1">
    <source>
        <dbReference type="ARBA" id="ARBA00004123"/>
    </source>
</evidence>
<protein>
    <submittedName>
        <fullName evidence="12">Bud site selection protein 20</fullName>
    </submittedName>
</protein>
<dbReference type="SMART" id="SM00451">
    <property type="entry name" value="ZnF_U1"/>
    <property type="match status" value="1"/>
</dbReference>
<dbReference type="GO" id="GO:0003676">
    <property type="term" value="F:nucleic acid binding"/>
    <property type="evidence" value="ECO:0007669"/>
    <property type="project" value="InterPro"/>
</dbReference>
<dbReference type="PROSITE" id="PS00028">
    <property type="entry name" value="ZINC_FINGER_C2H2_1"/>
    <property type="match status" value="1"/>
</dbReference>
<keyword evidence="5" id="KW-0479">Metal-binding</keyword>
<dbReference type="Proteomes" id="UP000094526">
    <property type="component" value="Unassembled WGS sequence"/>
</dbReference>
<evidence type="ECO:0000256" key="3">
    <source>
        <dbReference type="ARBA" id="ARBA00022490"/>
    </source>
</evidence>
<dbReference type="FunFam" id="3.30.160.60:FF:000299">
    <property type="entry name" value="Zinc finger protein 593"/>
    <property type="match status" value="1"/>
</dbReference>
<dbReference type="SUPFAM" id="SSF57667">
    <property type="entry name" value="beta-beta-alpha zinc fingers"/>
    <property type="match status" value="1"/>
</dbReference>
<dbReference type="OrthoDB" id="24683at2759"/>
<evidence type="ECO:0000256" key="2">
    <source>
        <dbReference type="ARBA" id="ARBA00004496"/>
    </source>
</evidence>
<dbReference type="GO" id="GO:0005737">
    <property type="term" value="C:cytoplasm"/>
    <property type="evidence" value="ECO:0007669"/>
    <property type="project" value="UniProtKB-SubCell"/>
</dbReference>
<dbReference type="EMBL" id="LGRB01000008">
    <property type="protein sequence ID" value="OCT53093.1"/>
    <property type="molecule type" value="Genomic_DNA"/>
</dbReference>
<gene>
    <name evidence="12" type="primary">BUD20</name>
    <name evidence="12" type="ORF">CLCR_10938</name>
</gene>
<dbReference type="eggNOG" id="KOG3408">
    <property type="taxonomic scope" value="Eukaryota"/>
</dbReference>
<dbReference type="PANTHER" id="PTHR46095:SF1">
    <property type="entry name" value="ZINC FINGER PROTEIN 593"/>
    <property type="match status" value="1"/>
</dbReference>
<keyword evidence="7" id="KW-0862">Zinc</keyword>
<accession>A0A1C1CWY7</accession>
<dbReference type="GO" id="GO:0005634">
    <property type="term" value="C:nucleus"/>
    <property type="evidence" value="ECO:0007669"/>
    <property type="project" value="UniProtKB-SubCell"/>
</dbReference>
<dbReference type="GO" id="GO:0042254">
    <property type="term" value="P:ribosome biogenesis"/>
    <property type="evidence" value="ECO:0007669"/>
    <property type="project" value="UniProtKB-KW"/>
</dbReference>
<evidence type="ECO:0000259" key="11">
    <source>
        <dbReference type="PROSITE" id="PS50157"/>
    </source>
</evidence>
<dbReference type="InterPro" id="IPR036236">
    <property type="entry name" value="Znf_C2H2_sf"/>
</dbReference>
<dbReference type="Gene3D" id="3.30.160.60">
    <property type="entry name" value="Classic Zinc Finger"/>
    <property type="match status" value="1"/>
</dbReference>
<organism evidence="12 13">
    <name type="scientific">Cladophialophora carrionii</name>
    <dbReference type="NCBI Taxonomy" id="86049"/>
    <lineage>
        <taxon>Eukaryota</taxon>
        <taxon>Fungi</taxon>
        <taxon>Dikarya</taxon>
        <taxon>Ascomycota</taxon>
        <taxon>Pezizomycotina</taxon>
        <taxon>Eurotiomycetes</taxon>
        <taxon>Chaetothyriomycetidae</taxon>
        <taxon>Chaetothyriales</taxon>
        <taxon>Herpotrichiellaceae</taxon>
        <taxon>Cladophialophora</taxon>
    </lineage>
</organism>
<evidence type="ECO:0000256" key="4">
    <source>
        <dbReference type="ARBA" id="ARBA00022517"/>
    </source>
</evidence>
<dbReference type="InterPro" id="IPR051879">
    <property type="entry name" value="C2H2-ZF_Maturation_Protein"/>
</dbReference>
<dbReference type="GO" id="GO:0043021">
    <property type="term" value="F:ribonucleoprotein complex binding"/>
    <property type="evidence" value="ECO:0007669"/>
    <property type="project" value="UniProtKB-ARBA"/>
</dbReference>
<dbReference type="PANTHER" id="PTHR46095">
    <property type="entry name" value="ZINC FINGER PROTEIN 593"/>
    <property type="match status" value="1"/>
</dbReference>
<feature type="domain" description="C2H2-type" evidence="11">
    <location>
        <begin position="47"/>
        <end position="76"/>
    </location>
</feature>
<evidence type="ECO:0000256" key="7">
    <source>
        <dbReference type="ARBA" id="ARBA00022833"/>
    </source>
</evidence>
<dbReference type="STRING" id="86049.A0A1C1CWY7"/>
<dbReference type="AlphaFoldDB" id="A0A1C1CWY7"/>
<comment type="similarity">
    <text evidence="9">Belongs to the ZNF593/BUD20 C2H2-type zinc-finger protein family.</text>
</comment>
<comment type="subcellular location">
    <subcellularLocation>
        <location evidence="2">Cytoplasm</location>
    </subcellularLocation>
    <subcellularLocation>
        <location evidence="1">Nucleus</location>
    </subcellularLocation>
</comment>